<reference evidence="1" key="1">
    <citation type="submission" date="2019-10" db="EMBL/GenBank/DDBJ databases">
        <authorList>
            <person name="Soares A.E.R."/>
            <person name="Aleixo A."/>
            <person name="Schneider P."/>
            <person name="Miyaki C.Y."/>
            <person name="Schneider M.P."/>
            <person name="Mello C."/>
            <person name="Vasconcelos A.T.R."/>
        </authorList>
    </citation>
    <scope>NUCLEOTIDE SEQUENCE</scope>
    <source>
        <tissue evidence="1">Muscle</tissue>
    </source>
</reference>
<dbReference type="Proteomes" id="UP001145742">
    <property type="component" value="Unassembled WGS sequence"/>
</dbReference>
<name>A0ABQ9DEE7_9PASS</name>
<evidence type="ECO:0000313" key="2">
    <source>
        <dbReference type="Proteomes" id="UP001145742"/>
    </source>
</evidence>
<sequence>MRAGLRKPMESVRAHGWDSSCLLELMEAEALVWCQASPQLPVLLNPAKTVQLEIWGHDGISLKHFSSQCKRIPQWMDQLAAVPGCTALRDLMIMVIAATGNKFQETNFSITAASNCAGFCKTYLHIFLVSVKKESIMKALSGQENII</sequence>
<dbReference type="EMBL" id="WHWB01033348">
    <property type="protein sequence ID" value="KAJ7420409.1"/>
    <property type="molecule type" value="Genomic_DNA"/>
</dbReference>
<comment type="caution">
    <text evidence="1">The sequence shown here is derived from an EMBL/GenBank/DDBJ whole genome shotgun (WGS) entry which is preliminary data.</text>
</comment>
<proteinExistence type="predicted"/>
<gene>
    <name evidence="1" type="ORF">WISP_48606</name>
</gene>
<protein>
    <submittedName>
        <fullName evidence="1">Uncharacterized protein</fullName>
    </submittedName>
</protein>
<evidence type="ECO:0000313" key="1">
    <source>
        <dbReference type="EMBL" id="KAJ7420409.1"/>
    </source>
</evidence>
<organism evidence="1 2">
    <name type="scientific">Willisornis vidua</name>
    <name type="common">Xingu scale-backed antbird</name>
    <dbReference type="NCBI Taxonomy" id="1566151"/>
    <lineage>
        <taxon>Eukaryota</taxon>
        <taxon>Metazoa</taxon>
        <taxon>Chordata</taxon>
        <taxon>Craniata</taxon>
        <taxon>Vertebrata</taxon>
        <taxon>Euteleostomi</taxon>
        <taxon>Archelosauria</taxon>
        <taxon>Archosauria</taxon>
        <taxon>Dinosauria</taxon>
        <taxon>Saurischia</taxon>
        <taxon>Theropoda</taxon>
        <taxon>Coelurosauria</taxon>
        <taxon>Aves</taxon>
        <taxon>Neognathae</taxon>
        <taxon>Neoaves</taxon>
        <taxon>Telluraves</taxon>
        <taxon>Australaves</taxon>
        <taxon>Passeriformes</taxon>
        <taxon>Thamnophilidae</taxon>
        <taxon>Willisornis</taxon>
    </lineage>
</organism>
<keyword evidence="2" id="KW-1185">Reference proteome</keyword>
<accession>A0ABQ9DEE7</accession>